<dbReference type="AlphaFoldDB" id="A0AAD8LIK6"/>
<keyword evidence="3" id="KW-1185">Reference proteome</keyword>
<evidence type="ECO:0000313" key="3">
    <source>
        <dbReference type="Proteomes" id="UP001230268"/>
    </source>
</evidence>
<keyword evidence="1" id="KW-0175">Coiled coil</keyword>
<dbReference type="Proteomes" id="UP001230268">
    <property type="component" value="Unassembled WGS sequence"/>
</dbReference>
<name>A0AAD8LIK6_BABGI</name>
<gene>
    <name evidence="2" type="ORF">BgAZ_202810</name>
</gene>
<evidence type="ECO:0000256" key="1">
    <source>
        <dbReference type="SAM" id="Coils"/>
    </source>
</evidence>
<organism evidence="2 3">
    <name type="scientific">Babesia gibsoni</name>
    <dbReference type="NCBI Taxonomy" id="33632"/>
    <lineage>
        <taxon>Eukaryota</taxon>
        <taxon>Sar</taxon>
        <taxon>Alveolata</taxon>
        <taxon>Apicomplexa</taxon>
        <taxon>Aconoidasida</taxon>
        <taxon>Piroplasmida</taxon>
        <taxon>Babesiidae</taxon>
        <taxon>Babesia</taxon>
    </lineage>
</organism>
<sequence>MCIVSPSESRITRHFLSTITSSTEGSSRAANRQAFSGLKRHRCNRFPLASLPSAVDKELSTSNGFIADKESGLTYIADLVNRNVQDEGKRKFTSYTEKCEHIQRSIVRGFPSVMFSYNILLSQKTQPEFRHPGAPLHFESAGALKRKGNMLDTALLGAIKCYLDMTNKGILTKGGWFFSSGPASLSKSDQQVRLEHMIELIMQLDQHLRKYFRDWLTSYRSKCVTKMLMGDNSIARLSEQHYAEKWRREFAKNCSNMVPPIFSVSTDAATLITEIIKYVEKADPSFADLVGGLKGVTADKELVTRLAETVAKWSVVDDVTEFSTIVNKLHSGSKSVLKRQLKSGEKQQKLLQVLESQQQQIEAYQKQLGMKSQRGSQLSCGFSYRMPNSNLNIIGSLQRGKGNLQISCVPDESARLLGPYGFTNGVFPGNLGLSVNIDI</sequence>
<dbReference type="EMBL" id="JAVEPI010000002">
    <property type="protein sequence ID" value="KAK1443405.1"/>
    <property type="molecule type" value="Genomic_DNA"/>
</dbReference>
<proteinExistence type="predicted"/>
<feature type="coiled-coil region" evidence="1">
    <location>
        <begin position="347"/>
        <end position="374"/>
    </location>
</feature>
<comment type="caution">
    <text evidence="2">The sequence shown here is derived from an EMBL/GenBank/DDBJ whole genome shotgun (WGS) entry which is preliminary data.</text>
</comment>
<evidence type="ECO:0000313" key="2">
    <source>
        <dbReference type="EMBL" id="KAK1443405.1"/>
    </source>
</evidence>
<reference evidence="2" key="1">
    <citation type="submission" date="2023-08" db="EMBL/GenBank/DDBJ databases">
        <title>Draft sequence of the Babesia gibsoni genome.</title>
        <authorList>
            <person name="Yamagishi J.Y."/>
            <person name="Xuan X.X."/>
        </authorList>
    </citation>
    <scope>NUCLEOTIDE SEQUENCE</scope>
    <source>
        <strain evidence="2">Azabu</strain>
    </source>
</reference>
<protein>
    <submittedName>
        <fullName evidence="2">Uncharacterized protein</fullName>
    </submittedName>
</protein>
<accession>A0AAD8LIK6</accession>